<accession>A0AAE3RDY6</accession>
<gene>
    <name evidence="1" type="ORF">QNI22_36855</name>
</gene>
<dbReference type="AlphaFoldDB" id="A0AAE3RDY6"/>
<comment type="caution">
    <text evidence="1">The sequence shown here is derived from an EMBL/GenBank/DDBJ whole genome shotgun (WGS) entry which is preliminary data.</text>
</comment>
<protein>
    <submittedName>
        <fullName evidence="1">Tetratricopeptide repeat protein</fullName>
    </submittedName>
</protein>
<reference evidence="1" key="1">
    <citation type="submission" date="2023-05" db="EMBL/GenBank/DDBJ databases">
        <authorList>
            <person name="Zhang X."/>
        </authorList>
    </citation>
    <scope>NUCLEOTIDE SEQUENCE</scope>
    <source>
        <strain evidence="1">BD1B2-1</strain>
    </source>
</reference>
<keyword evidence="2" id="KW-1185">Reference proteome</keyword>
<dbReference type="SUPFAM" id="SSF48452">
    <property type="entry name" value="TPR-like"/>
    <property type="match status" value="1"/>
</dbReference>
<sequence>MGIFDFLKNRKDKPESNQLDLQLQVEIDSFENEIIATTARYISQPGVQVNIRARHTETNEVIPFAVGFPEQFNEWKTVKSLADRRGIIYRLLDSQIGNQLALWQVIERFNDDRYPQRALQIATEHKQEADEQDPNFWNALARTNFILTYYEEAERNCQKALGLDSTSIRSKRILADTLHVMGNHDKAHELYQEILAEKLPKDQPMSLPLQDLLGFDGDIVNSPIYAIGWLKSDKNVKPEVWDWAVEEFYYSPHFRTEHAFYLIQNNEVMKGFAKLLHVSKEMPWFKDAVVNSYHIIDQLGLSDKMEDERARLKGIMDKQNWK</sequence>
<dbReference type="Gene3D" id="1.25.40.10">
    <property type="entry name" value="Tetratricopeptide repeat domain"/>
    <property type="match status" value="1"/>
</dbReference>
<name>A0AAE3RDY6_9BACT</name>
<evidence type="ECO:0000313" key="1">
    <source>
        <dbReference type="EMBL" id="MDJ1506287.1"/>
    </source>
</evidence>
<dbReference type="RefSeq" id="WP_314519137.1">
    <property type="nucleotide sequence ID" value="NZ_JASJOU010000021.1"/>
</dbReference>
<organism evidence="1 2">
    <name type="scientific">Xanthocytophaga agilis</name>
    <dbReference type="NCBI Taxonomy" id="3048010"/>
    <lineage>
        <taxon>Bacteria</taxon>
        <taxon>Pseudomonadati</taxon>
        <taxon>Bacteroidota</taxon>
        <taxon>Cytophagia</taxon>
        <taxon>Cytophagales</taxon>
        <taxon>Rhodocytophagaceae</taxon>
        <taxon>Xanthocytophaga</taxon>
    </lineage>
</organism>
<evidence type="ECO:0000313" key="2">
    <source>
        <dbReference type="Proteomes" id="UP001232063"/>
    </source>
</evidence>
<proteinExistence type="predicted"/>
<dbReference type="InterPro" id="IPR011990">
    <property type="entry name" value="TPR-like_helical_dom_sf"/>
</dbReference>
<dbReference type="Proteomes" id="UP001232063">
    <property type="component" value="Unassembled WGS sequence"/>
</dbReference>
<dbReference type="EMBL" id="JASJOU010000021">
    <property type="protein sequence ID" value="MDJ1506287.1"/>
    <property type="molecule type" value="Genomic_DNA"/>
</dbReference>